<comment type="caution">
    <text evidence="1">The sequence shown here is derived from an EMBL/GenBank/DDBJ whole genome shotgun (WGS) entry which is preliminary data.</text>
</comment>
<gene>
    <name evidence="1" type="ORF">ACFPN9_03105</name>
</gene>
<dbReference type="Proteomes" id="UP001596060">
    <property type="component" value="Unassembled WGS sequence"/>
</dbReference>
<keyword evidence="2" id="KW-1185">Reference proteome</keyword>
<protein>
    <submittedName>
        <fullName evidence="1">Uncharacterized protein</fullName>
    </submittedName>
</protein>
<evidence type="ECO:0000313" key="1">
    <source>
        <dbReference type="EMBL" id="MFC5504242.1"/>
    </source>
</evidence>
<proteinExistence type="predicted"/>
<reference evidence="2" key="1">
    <citation type="journal article" date="2019" name="Int. J. Syst. Evol. Microbiol.">
        <title>The Global Catalogue of Microorganisms (GCM) 10K type strain sequencing project: providing services to taxonomists for standard genome sequencing and annotation.</title>
        <authorList>
            <consortium name="The Broad Institute Genomics Platform"/>
            <consortium name="The Broad Institute Genome Sequencing Center for Infectious Disease"/>
            <person name="Wu L."/>
            <person name="Ma J."/>
        </authorList>
    </citation>
    <scope>NUCLEOTIDE SEQUENCE [LARGE SCALE GENOMIC DNA]</scope>
    <source>
        <strain evidence="2">CCUG 43117</strain>
    </source>
</reference>
<name>A0ABW0NY25_9HYPH</name>
<dbReference type="RefSeq" id="WP_377815312.1">
    <property type="nucleotide sequence ID" value="NZ_JBHSLU010000006.1"/>
</dbReference>
<organism evidence="1 2">
    <name type="scientific">Bosea massiliensis</name>
    <dbReference type="NCBI Taxonomy" id="151419"/>
    <lineage>
        <taxon>Bacteria</taxon>
        <taxon>Pseudomonadati</taxon>
        <taxon>Pseudomonadota</taxon>
        <taxon>Alphaproteobacteria</taxon>
        <taxon>Hyphomicrobiales</taxon>
        <taxon>Boseaceae</taxon>
        <taxon>Bosea</taxon>
    </lineage>
</organism>
<evidence type="ECO:0000313" key="2">
    <source>
        <dbReference type="Proteomes" id="UP001596060"/>
    </source>
</evidence>
<dbReference type="EMBL" id="JBHSLU010000006">
    <property type="protein sequence ID" value="MFC5504242.1"/>
    <property type="molecule type" value="Genomic_DNA"/>
</dbReference>
<accession>A0ABW0NY25</accession>
<sequence>MIEIQGATVDKITVGGTATIAGTLQLVALGGTYQFGSPYTFLTATGGVIGSFATITTDAGFGVGVSSAVSIAGNSAAVTLTAAPLVTTAVAAATANTVAAQKAPVLGLTQTRNITAVALGLDRAVAAGADV</sequence>